<dbReference type="Pfam" id="PF15469">
    <property type="entry name" value="Sec5"/>
    <property type="match status" value="1"/>
</dbReference>
<comment type="subunit">
    <text evidence="4">Component of the exocyst complex.</text>
</comment>
<dbReference type="GO" id="GO:0015031">
    <property type="term" value="P:protein transport"/>
    <property type="evidence" value="ECO:0007669"/>
    <property type="project" value="UniProtKB-KW"/>
</dbReference>
<proteinExistence type="inferred from homology"/>
<evidence type="ECO:0000256" key="3">
    <source>
        <dbReference type="ARBA" id="ARBA00022483"/>
    </source>
</evidence>
<dbReference type="AlphaFoldDB" id="A0A2T9YKT9"/>
<comment type="similarity">
    <text evidence="1 4">Belongs to the SEC5 family.</text>
</comment>
<evidence type="ECO:0000256" key="2">
    <source>
        <dbReference type="ARBA" id="ARBA00022448"/>
    </source>
</evidence>
<accession>A0A2T9YKT9</accession>
<keyword evidence="3 4" id="KW-0268">Exocytosis</keyword>
<evidence type="ECO:0000256" key="1">
    <source>
        <dbReference type="ARBA" id="ARBA00010578"/>
    </source>
</evidence>
<comment type="function">
    <text evidence="4">Component of the exocyst complex involved in the docking of exocytic vesicles with fusion sites on the plasma membrane.</text>
</comment>
<name>A0A2T9YKT9_9FUNG</name>
<keyword evidence="7" id="KW-1185">Reference proteome</keyword>
<reference evidence="6 7" key="1">
    <citation type="journal article" date="2018" name="MBio">
        <title>Comparative Genomics Reveals the Core Gene Toolbox for the Fungus-Insect Symbiosis.</title>
        <authorList>
            <person name="Wang Y."/>
            <person name="Stata M."/>
            <person name="Wang W."/>
            <person name="Stajich J.E."/>
            <person name="White M.M."/>
            <person name="Moncalvo J.M."/>
        </authorList>
    </citation>
    <scope>NUCLEOTIDE SEQUENCE [LARGE SCALE GENOMIC DNA]</scope>
    <source>
        <strain evidence="6 7">SWE-8-4</strain>
    </source>
</reference>
<keyword evidence="2 4" id="KW-0813">Transport</keyword>
<dbReference type="InterPro" id="IPR039481">
    <property type="entry name" value="EXOC2/Sec5_N_dom"/>
</dbReference>
<dbReference type="GO" id="GO:0000145">
    <property type="term" value="C:exocyst"/>
    <property type="evidence" value="ECO:0007669"/>
    <property type="project" value="UniProtKB-UniRule"/>
</dbReference>
<feature type="domain" description="Exocyst complex component EXOC2/Sec5 N-terminal" evidence="5">
    <location>
        <begin position="84"/>
        <end position="1048"/>
    </location>
</feature>
<dbReference type="GO" id="GO:0006893">
    <property type="term" value="P:Golgi to plasma membrane transport"/>
    <property type="evidence" value="ECO:0007669"/>
    <property type="project" value="UniProtKB-UniRule"/>
</dbReference>
<comment type="caution">
    <text evidence="6">The sequence shown here is derived from an EMBL/GenBank/DDBJ whole genome shotgun (WGS) entry which is preliminary data.</text>
</comment>
<evidence type="ECO:0000313" key="7">
    <source>
        <dbReference type="Proteomes" id="UP000245383"/>
    </source>
</evidence>
<keyword evidence="4" id="KW-0653">Protein transport</keyword>
<dbReference type="OrthoDB" id="26242at2759"/>
<evidence type="ECO:0000259" key="5">
    <source>
        <dbReference type="Pfam" id="PF15469"/>
    </source>
</evidence>
<sequence length="1050" mass="120006">MNVIESEVLSYYDLPDFNITSWSDIKPEENDDRKEDLVDNTADQNFEYFPEDPALQQDQKNTEPQLDAVPSKSFRYAPVFKDYDPLGLKPSILDSVFDPNASLGNAVLSNQGTYFVSHKQFSPKQFLTRVHGKTSFQELCKGASGLKKSMAQRSEALKVLVQNNFDSFVDAKNKIDFLYQQMIVQGFKPSDDFGTKNFTIYLQNCSKKADEIYNPIIHRRSKAEQIRSTLSVIGRYRFFFNLPYVLIENSRLGKFDSAVREYRKGLAFYNQLKQLGRTSNYDSDQATPLDHIVDKIWKEVQSSITELKSALFRHLAQSYRPLDTQEAVIRHLYDLGSSLEHDPVAFYLKRQHEWILDQLEEVQQSLISKQQSLRRTTRPIYKSQSEAKEISINRRVDELQRSLQSQGIADYNTGSSNFDEDFAQWTLIFSSIKALSTTLVRCIPDFWSLAQAYKDRKYLKDIDNRKYKTDQNLGLRLIESLLLEYAKRLFSMLNIYKSDINYDNQLDKFSILDIDEKQLNGSKKNASMPNFGSSADLPQTHTLLTGYFMTGIVETVANSANDIIALEISSELYHILNIIILQLKSGLILALSDYWYLDSKTFHLLENWNVKYGTDHWPKYYVSRKKSQSSGSGSAEDSASIIEKGIANTEIVAIFLRAQQSILAQVDAFCTASIRSRNKIDESTNHKILKAETTAGKLYKIAIKISSNAFFDSIYSFLDSLHFLAMSSDNLKPKKMDFLCSAYLTGLPQNQYAKSENYCILVTLCNMQAFRIFVIPDILHSRTVKSVLGVNLQETVPILEKMFRRLDENIFNKYVWHKSKHLTEIITQGILMSGFSWTTSQESVTEIHPYINKSLLYLVFVHAEISELVTDPRTTMDTNSYSNVVRRGSTAPVKHQPLIKRVLQALYNRILLNILSCFRSVDSFTKSALVQAVLEILFINHILADFITPATQEICRLVFTYLSQTWTKAKNKSTSGVPPSPSLQQGMTLDGKKQELAGVDTDENSQLVSPPSNLSHANPMQLSQLQWEMINKLLKACINNCSIQFRCFQS</sequence>
<evidence type="ECO:0000256" key="4">
    <source>
        <dbReference type="RuleBase" id="RU365069"/>
    </source>
</evidence>
<dbReference type="Proteomes" id="UP000245383">
    <property type="component" value="Unassembled WGS sequence"/>
</dbReference>
<dbReference type="InterPro" id="IPR029175">
    <property type="entry name" value="EXOC2/Sec5"/>
</dbReference>
<gene>
    <name evidence="6" type="ORF">BB561_003534</name>
</gene>
<dbReference type="PANTHER" id="PTHR13043:SF1">
    <property type="entry name" value="EXOCYST COMPLEX COMPONENT 2"/>
    <property type="match status" value="1"/>
</dbReference>
<dbReference type="EMBL" id="MBFR01000144">
    <property type="protein sequence ID" value="PVU92929.1"/>
    <property type="molecule type" value="Genomic_DNA"/>
</dbReference>
<organism evidence="6 7">
    <name type="scientific">Smittium simulii</name>
    <dbReference type="NCBI Taxonomy" id="133385"/>
    <lineage>
        <taxon>Eukaryota</taxon>
        <taxon>Fungi</taxon>
        <taxon>Fungi incertae sedis</taxon>
        <taxon>Zoopagomycota</taxon>
        <taxon>Kickxellomycotina</taxon>
        <taxon>Harpellomycetes</taxon>
        <taxon>Harpellales</taxon>
        <taxon>Legeriomycetaceae</taxon>
        <taxon>Smittium</taxon>
    </lineage>
</organism>
<dbReference type="PANTHER" id="PTHR13043">
    <property type="entry name" value="EXOCYST COMPLEX COMPONENT SEC5"/>
    <property type="match status" value="1"/>
</dbReference>
<dbReference type="STRING" id="133385.A0A2T9YKT9"/>
<evidence type="ECO:0000313" key="6">
    <source>
        <dbReference type="EMBL" id="PVU92929.1"/>
    </source>
</evidence>
<protein>
    <recommendedName>
        <fullName evidence="4">Exocyst complex component SEC5</fullName>
    </recommendedName>
</protein>
<dbReference type="GO" id="GO:0006887">
    <property type="term" value="P:exocytosis"/>
    <property type="evidence" value="ECO:0007669"/>
    <property type="project" value="UniProtKB-KW"/>
</dbReference>